<dbReference type="SUPFAM" id="SSF53098">
    <property type="entry name" value="Ribonuclease H-like"/>
    <property type="match status" value="1"/>
</dbReference>
<evidence type="ECO:0000313" key="6">
    <source>
        <dbReference type="Proteomes" id="UP001152087"/>
    </source>
</evidence>
<dbReference type="PANTHER" id="PTHR33481">
    <property type="entry name" value="REVERSE TRANSCRIPTASE"/>
    <property type="match status" value="1"/>
</dbReference>
<keyword evidence="2" id="KW-0496">Mitochondrion</keyword>
<keyword evidence="6" id="KW-1185">Reference proteome</keyword>
<dbReference type="InterPro" id="IPR000477">
    <property type="entry name" value="RT_dom"/>
</dbReference>
<proteinExistence type="predicted"/>
<dbReference type="CDD" id="cd09276">
    <property type="entry name" value="Rnase_HI_RT_non_LTR"/>
    <property type="match status" value="1"/>
</dbReference>
<dbReference type="PROSITE" id="PS50878">
    <property type="entry name" value="RT_POL"/>
    <property type="match status" value="1"/>
</dbReference>
<comment type="subcellular location">
    <subcellularLocation>
        <location evidence="1">Mitochondrion</location>
    </subcellularLocation>
</comment>
<comment type="caution">
    <text evidence="5">The sequence shown here is derived from an EMBL/GenBank/DDBJ whole genome shotgun (WGS) entry which is preliminary data.</text>
</comment>
<feature type="domain" description="Reverse transcriptase" evidence="3">
    <location>
        <begin position="47"/>
        <end position="330"/>
    </location>
</feature>
<dbReference type="InterPro" id="IPR002156">
    <property type="entry name" value="RNaseH_domain"/>
</dbReference>
<dbReference type="EMBL" id="JAOQAV010000188">
    <property type="protein sequence ID" value="KAJ4176432.1"/>
    <property type="molecule type" value="Genomic_DNA"/>
</dbReference>
<dbReference type="PROSITE" id="PS50879">
    <property type="entry name" value="RNASE_H_1"/>
    <property type="match status" value="1"/>
</dbReference>
<protein>
    <recommendedName>
        <fullName evidence="7">Reverse transcriptase</fullName>
    </recommendedName>
</protein>
<sequence>MTVTYEEAQHAATSTGNTSPGSDNITVALIKACWLSIGEYTRRLYEACLRLGHHPPVFKQAEVVMIPKPNKRDLTSPRSWRPISLLSCLSKGLERLIAGRLAYAAIGQDVLHPQQIGALPKRSAVDLVAALIHEIEAALDAGLVATLVTMDVLGAFDAVMRNRLLLRLREQGWPPSLARWAGSFMTDRRAMVRLQDTVTEMAPLSCGLPQGSPASPILFLLYTEPIYRLGAQTFSHPSIKVTAQPARRFGYADDTAMLRIGRTLKDTATESDGDISDLTGWGRENGVTFDIEKTEVMHFSRKGNKDSPPIHHDGTAKYAEEAMRWLGVWLDRKLSFKTHVMKWAVKARKITNLLRSFTSTTRGLGPAAVQKAVRACVEPTLLYAAEAWYAGRTVQRIIPSQPQDTRTVSTCSESLIRYIDSTVKTSIRAVLPVWKTTPLAAIHRESGIPPAEQLLESVRQRFSARIQSLDQKHPLTQRATAEVLQGARRRRGPAKLQRTAALLPRAPRPILLPKKNLRLPPLKGDYTKSHGALIFRAWLRSTNGKDLVVYSDGSQAPSGATSYGYAIYRRKLLVDEGCGRLGPAEVFDGEAAGALEGLKAAARFAGPTDRIWVCLDNTSAAECLRGNPSDSSQSIFLEFQAIAAAHGRVRVKWCPGHEGIEGNERADALAKAGSALPEPPGAQPTLAFVRRQAKARPRAKFSTWWAANTPEAYKPLRLKALLKCPKELQVPRGALHHLLAARSAHGDFAGYHERFQHEDARLNCSCGRRKSPDHLFYCRKIIPSKRPRLAPAPRKAIERIIGRDFEDYIKFTKATAFFTVVCPRY</sequence>
<dbReference type="Gene3D" id="3.30.420.10">
    <property type="entry name" value="Ribonuclease H-like superfamily/Ribonuclease H"/>
    <property type="match status" value="1"/>
</dbReference>
<dbReference type="Proteomes" id="UP001152087">
    <property type="component" value="Unassembled WGS sequence"/>
</dbReference>
<evidence type="ECO:0008006" key="7">
    <source>
        <dbReference type="Google" id="ProtNLM"/>
    </source>
</evidence>
<dbReference type="SUPFAM" id="SSF56672">
    <property type="entry name" value="DNA/RNA polymerases"/>
    <property type="match status" value="1"/>
</dbReference>
<organism evidence="5 6">
    <name type="scientific">Fusarium falciforme</name>
    <dbReference type="NCBI Taxonomy" id="195108"/>
    <lineage>
        <taxon>Eukaryota</taxon>
        <taxon>Fungi</taxon>
        <taxon>Dikarya</taxon>
        <taxon>Ascomycota</taxon>
        <taxon>Pezizomycotina</taxon>
        <taxon>Sordariomycetes</taxon>
        <taxon>Hypocreomycetidae</taxon>
        <taxon>Hypocreales</taxon>
        <taxon>Nectriaceae</taxon>
        <taxon>Fusarium</taxon>
        <taxon>Fusarium solani species complex</taxon>
    </lineage>
</organism>
<evidence type="ECO:0000256" key="1">
    <source>
        <dbReference type="ARBA" id="ARBA00004173"/>
    </source>
</evidence>
<evidence type="ECO:0000256" key="2">
    <source>
        <dbReference type="ARBA" id="ARBA00023128"/>
    </source>
</evidence>
<reference evidence="5" key="1">
    <citation type="submission" date="2022-09" db="EMBL/GenBank/DDBJ databases">
        <title>Fusarium specimens isolated from Avocado Roots.</title>
        <authorList>
            <person name="Stajich J."/>
            <person name="Roper C."/>
            <person name="Heimlech-Rivalta G."/>
        </authorList>
    </citation>
    <scope>NUCLEOTIDE SEQUENCE</scope>
    <source>
        <strain evidence="5">A02</strain>
    </source>
</reference>
<accession>A0A9W8QRX6</accession>
<dbReference type="CDD" id="cd01650">
    <property type="entry name" value="RT_nLTR_like"/>
    <property type="match status" value="1"/>
</dbReference>
<dbReference type="GO" id="GO:0003676">
    <property type="term" value="F:nucleic acid binding"/>
    <property type="evidence" value="ECO:0007669"/>
    <property type="project" value="InterPro"/>
</dbReference>
<evidence type="ECO:0000259" key="4">
    <source>
        <dbReference type="PROSITE" id="PS50879"/>
    </source>
</evidence>
<dbReference type="AlphaFoldDB" id="A0A9W8QRX6"/>
<dbReference type="GO" id="GO:0004523">
    <property type="term" value="F:RNA-DNA hybrid ribonuclease activity"/>
    <property type="evidence" value="ECO:0007669"/>
    <property type="project" value="InterPro"/>
</dbReference>
<gene>
    <name evidence="5" type="ORF">NW755_14951</name>
</gene>
<dbReference type="Pfam" id="PF00078">
    <property type="entry name" value="RVT_1"/>
    <property type="match status" value="1"/>
</dbReference>
<name>A0A9W8QRX6_9HYPO</name>
<evidence type="ECO:0000259" key="3">
    <source>
        <dbReference type="PROSITE" id="PS50878"/>
    </source>
</evidence>
<dbReference type="Pfam" id="PF00075">
    <property type="entry name" value="RNase_H"/>
    <property type="match status" value="1"/>
</dbReference>
<dbReference type="InterPro" id="IPR036397">
    <property type="entry name" value="RNaseH_sf"/>
</dbReference>
<dbReference type="PANTHER" id="PTHR33481:SF1">
    <property type="entry name" value="ENDONUCLEASE_EXONUCLEASE_PHOSPHATASE DOMAIN-CONTAINING PROTEIN-RELATED"/>
    <property type="match status" value="1"/>
</dbReference>
<evidence type="ECO:0000313" key="5">
    <source>
        <dbReference type="EMBL" id="KAJ4176432.1"/>
    </source>
</evidence>
<feature type="domain" description="RNase H type-1" evidence="4">
    <location>
        <begin position="543"/>
        <end position="675"/>
    </location>
</feature>
<dbReference type="InterPro" id="IPR012337">
    <property type="entry name" value="RNaseH-like_sf"/>
</dbReference>
<dbReference type="InterPro" id="IPR043502">
    <property type="entry name" value="DNA/RNA_pol_sf"/>
</dbReference>
<dbReference type="GO" id="GO:0005739">
    <property type="term" value="C:mitochondrion"/>
    <property type="evidence" value="ECO:0007669"/>
    <property type="project" value="UniProtKB-SubCell"/>
</dbReference>